<feature type="transmembrane region" description="Helical" evidence="2">
    <location>
        <begin position="29"/>
        <end position="48"/>
    </location>
</feature>
<feature type="domain" description="Amidase" evidence="3">
    <location>
        <begin position="140"/>
        <end position="555"/>
    </location>
</feature>
<organism evidence="4 5">
    <name type="scientific">Glomus cerebriforme</name>
    <dbReference type="NCBI Taxonomy" id="658196"/>
    <lineage>
        <taxon>Eukaryota</taxon>
        <taxon>Fungi</taxon>
        <taxon>Fungi incertae sedis</taxon>
        <taxon>Mucoromycota</taxon>
        <taxon>Glomeromycotina</taxon>
        <taxon>Glomeromycetes</taxon>
        <taxon>Glomerales</taxon>
        <taxon>Glomeraceae</taxon>
        <taxon>Glomus</taxon>
    </lineage>
</organism>
<proteinExistence type="inferred from homology"/>
<name>A0A397T544_9GLOM</name>
<keyword evidence="2" id="KW-0812">Transmembrane</keyword>
<dbReference type="InterPro" id="IPR023631">
    <property type="entry name" value="Amidase_dom"/>
</dbReference>
<dbReference type="PANTHER" id="PTHR11895:SF67">
    <property type="entry name" value="AMIDASE DOMAIN-CONTAINING PROTEIN"/>
    <property type="match status" value="1"/>
</dbReference>
<dbReference type="STRING" id="658196.A0A397T544"/>
<comment type="similarity">
    <text evidence="1">Belongs to the amidase family.</text>
</comment>
<sequence>MSSPGEQSGSETLEITKRLVAPYLSGWSLRIYLFLLKYVPGLLSFVFWNTGLTSLRKLKLEECPTNLPLPIPKEYFGIKETKVDEVKGLEIFEGNKSAQKNYSSEFLCANDFHEAYLTKKATPLQVCEILIGKIEESLLCNPPLNAIIKYEREDIIEQATASTNRYADNRPLGPLDGVPIAVKDEMDVKGYETNVGTSFINRGVIAKTDATLIERLKKQGAIIIGKTSMHELGLGISGNNPNVGTCRNPHNINHYPGGSSGGSAAAIASGLCPIALGCDGGGSIRIPSAFCGIYGLKTTWGRFSTKGEFSLDPTVAVSGPMSVSADDLALAYYAMAGKDDEDPNTYYQPLPTLSGLYNTENLSDLRIGIYKAWNKQVCNPAITQALNDFIEKLKSLGANIIEIDIPDLEEVRIAHVITICSEISTSGKRYKEIFFKCNYDSRCNVELFSLATASDYIIAQQLRTRFMRNLSDLFNKQKIDLILTPSTAITAPKIYPKSLKYGEADLETVSDAMRFVNFVNFAGIPAVSVPAGYDDKQLPIGLQFVAKWFDEATLLRIAKVSEEILGNKRKRPNDFWFGDLIPK</sequence>
<dbReference type="Gene3D" id="3.90.1300.10">
    <property type="entry name" value="Amidase signature (AS) domain"/>
    <property type="match status" value="1"/>
</dbReference>
<evidence type="ECO:0000256" key="2">
    <source>
        <dbReference type="SAM" id="Phobius"/>
    </source>
</evidence>
<comment type="caution">
    <text evidence="4">The sequence shown here is derived from an EMBL/GenBank/DDBJ whole genome shotgun (WGS) entry which is preliminary data.</text>
</comment>
<gene>
    <name evidence="4" type="ORF">C1645_767617</name>
</gene>
<protein>
    <submittedName>
        <fullName evidence="4">Amidase signature domain-containing protein</fullName>
    </submittedName>
</protein>
<dbReference type="SUPFAM" id="SSF75304">
    <property type="entry name" value="Amidase signature (AS) enzymes"/>
    <property type="match status" value="1"/>
</dbReference>
<dbReference type="Proteomes" id="UP000265703">
    <property type="component" value="Unassembled WGS sequence"/>
</dbReference>
<evidence type="ECO:0000256" key="1">
    <source>
        <dbReference type="ARBA" id="ARBA00009199"/>
    </source>
</evidence>
<keyword evidence="5" id="KW-1185">Reference proteome</keyword>
<dbReference type="PANTHER" id="PTHR11895">
    <property type="entry name" value="TRANSAMIDASE"/>
    <property type="match status" value="1"/>
</dbReference>
<evidence type="ECO:0000259" key="3">
    <source>
        <dbReference type="Pfam" id="PF01425"/>
    </source>
</evidence>
<keyword evidence="2" id="KW-0472">Membrane</keyword>
<dbReference type="PROSITE" id="PS00571">
    <property type="entry name" value="AMIDASES"/>
    <property type="match status" value="1"/>
</dbReference>
<dbReference type="OrthoDB" id="566138at2759"/>
<dbReference type="InterPro" id="IPR036928">
    <property type="entry name" value="AS_sf"/>
</dbReference>
<evidence type="ECO:0000313" key="5">
    <source>
        <dbReference type="Proteomes" id="UP000265703"/>
    </source>
</evidence>
<dbReference type="Pfam" id="PF01425">
    <property type="entry name" value="Amidase"/>
    <property type="match status" value="1"/>
</dbReference>
<evidence type="ECO:0000313" key="4">
    <source>
        <dbReference type="EMBL" id="RIA91425.1"/>
    </source>
</evidence>
<dbReference type="EMBL" id="QKYT01000153">
    <property type="protein sequence ID" value="RIA91425.1"/>
    <property type="molecule type" value="Genomic_DNA"/>
</dbReference>
<dbReference type="GO" id="GO:0003824">
    <property type="term" value="F:catalytic activity"/>
    <property type="evidence" value="ECO:0007669"/>
    <property type="project" value="InterPro"/>
</dbReference>
<dbReference type="AlphaFoldDB" id="A0A397T544"/>
<dbReference type="InterPro" id="IPR000120">
    <property type="entry name" value="Amidase"/>
</dbReference>
<reference evidence="4 5" key="1">
    <citation type="submission" date="2018-06" db="EMBL/GenBank/DDBJ databases">
        <title>Comparative genomics reveals the genomic features of Rhizophagus irregularis, R. cerebriforme, R. diaphanum and Gigaspora rosea, and their symbiotic lifestyle signature.</title>
        <authorList>
            <person name="Morin E."/>
            <person name="San Clemente H."/>
            <person name="Chen E.C.H."/>
            <person name="De La Providencia I."/>
            <person name="Hainaut M."/>
            <person name="Kuo A."/>
            <person name="Kohler A."/>
            <person name="Murat C."/>
            <person name="Tang N."/>
            <person name="Roy S."/>
            <person name="Loubradou J."/>
            <person name="Henrissat B."/>
            <person name="Grigoriev I.V."/>
            <person name="Corradi N."/>
            <person name="Roux C."/>
            <person name="Martin F.M."/>
        </authorList>
    </citation>
    <scope>NUCLEOTIDE SEQUENCE [LARGE SCALE GENOMIC DNA]</scope>
    <source>
        <strain evidence="4 5">DAOM 227022</strain>
    </source>
</reference>
<dbReference type="InterPro" id="IPR020556">
    <property type="entry name" value="Amidase_CS"/>
</dbReference>
<accession>A0A397T544</accession>
<keyword evidence="2" id="KW-1133">Transmembrane helix</keyword>